<dbReference type="PANTHER" id="PTHR47431:SF2">
    <property type="entry name" value="ZN(II)2CYS6 TRANSCRIPTION FACTOR (EUROFUNG)"/>
    <property type="match status" value="1"/>
</dbReference>
<keyword evidence="1" id="KW-0539">Nucleus</keyword>
<organism evidence="4 5">
    <name type="scientific">Amniculicola lignicola CBS 123094</name>
    <dbReference type="NCBI Taxonomy" id="1392246"/>
    <lineage>
        <taxon>Eukaryota</taxon>
        <taxon>Fungi</taxon>
        <taxon>Dikarya</taxon>
        <taxon>Ascomycota</taxon>
        <taxon>Pezizomycotina</taxon>
        <taxon>Dothideomycetes</taxon>
        <taxon>Pleosporomycetidae</taxon>
        <taxon>Pleosporales</taxon>
        <taxon>Amniculicolaceae</taxon>
        <taxon>Amniculicola</taxon>
    </lineage>
</organism>
<keyword evidence="5" id="KW-1185">Reference proteome</keyword>
<proteinExistence type="predicted"/>
<evidence type="ECO:0000313" key="4">
    <source>
        <dbReference type="EMBL" id="KAF2004991.1"/>
    </source>
</evidence>
<dbReference type="CDD" id="cd12148">
    <property type="entry name" value="fungal_TF_MHR"/>
    <property type="match status" value="1"/>
</dbReference>
<dbReference type="EMBL" id="ML977565">
    <property type="protein sequence ID" value="KAF2004991.1"/>
    <property type="molecule type" value="Genomic_DNA"/>
</dbReference>
<dbReference type="GO" id="GO:0006351">
    <property type="term" value="P:DNA-templated transcription"/>
    <property type="evidence" value="ECO:0007669"/>
    <property type="project" value="InterPro"/>
</dbReference>
<gene>
    <name evidence="4" type="ORF">P154DRAFT_24307</name>
</gene>
<evidence type="ECO:0000256" key="2">
    <source>
        <dbReference type="SAM" id="MobiDB-lite"/>
    </source>
</evidence>
<feature type="domain" description="Xylanolytic transcriptional activator regulatory" evidence="3">
    <location>
        <begin position="96"/>
        <end position="197"/>
    </location>
</feature>
<dbReference type="AlphaFoldDB" id="A0A6A5WXV9"/>
<evidence type="ECO:0000259" key="3">
    <source>
        <dbReference type="Pfam" id="PF04082"/>
    </source>
</evidence>
<evidence type="ECO:0000256" key="1">
    <source>
        <dbReference type="ARBA" id="ARBA00023242"/>
    </source>
</evidence>
<dbReference type="GO" id="GO:0003677">
    <property type="term" value="F:DNA binding"/>
    <property type="evidence" value="ECO:0007669"/>
    <property type="project" value="InterPro"/>
</dbReference>
<dbReference type="GO" id="GO:0008270">
    <property type="term" value="F:zinc ion binding"/>
    <property type="evidence" value="ECO:0007669"/>
    <property type="project" value="InterPro"/>
</dbReference>
<dbReference type="Pfam" id="PF04082">
    <property type="entry name" value="Fungal_trans"/>
    <property type="match status" value="1"/>
</dbReference>
<protein>
    <recommendedName>
        <fullName evidence="3">Xylanolytic transcriptional activator regulatory domain-containing protein</fullName>
    </recommendedName>
</protein>
<name>A0A6A5WXV9_9PLEO</name>
<dbReference type="InterPro" id="IPR007219">
    <property type="entry name" value="XnlR_reg_dom"/>
</dbReference>
<evidence type="ECO:0000313" key="5">
    <source>
        <dbReference type="Proteomes" id="UP000799779"/>
    </source>
</evidence>
<sequence length="481" mass="53195">MATRQDADVVCLVGSTVATHRPDAVVDGANETMEWRQSPIRRRHTLPPSLSRSGAQPILCRIKLSIRLSITSTAGTSSDMMREGTERELEDGEQNTPEIVQALLLYAISLCGRNQTQKGQQMLARAIDSAINLGMHRRDFAALHAQHDSMEEESMRRTWYDLYVADGLSAAVQRKSDFRTNTVGADVLLPCDDSMYDNGLCPLNPGSRDDFENSVFADEEVVFSSFCYRIEAVRLLSRVLAITGAHGVHRDKVQGIDSALAAFMHNLPPSKSEAEIINTFGEIDELMFQAHTIIQYATILLHFPRGNLDSPGPFNTDVPGDNGAKFVCPCTRQHMHSVKAIDASKALSMLAAFRTPVQKHSPFLVYPLALGAIVQLSTSAIHSRGSTCCIEQHHDRIKLILGVLKTLGRYWPIAEVVLRALKRVARSVFQPLRKEHSEPVQQDDFIDSAIDPAMTGSPWLGNFELQDLNGLMGLDINGYCL</sequence>
<dbReference type="OrthoDB" id="10067394at2759"/>
<dbReference type="Proteomes" id="UP000799779">
    <property type="component" value="Unassembled WGS sequence"/>
</dbReference>
<reference evidence="4" key="1">
    <citation type="journal article" date="2020" name="Stud. Mycol.">
        <title>101 Dothideomycetes genomes: a test case for predicting lifestyles and emergence of pathogens.</title>
        <authorList>
            <person name="Haridas S."/>
            <person name="Albert R."/>
            <person name="Binder M."/>
            <person name="Bloem J."/>
            <person name="Labutti K."/>
            <person name="Salamov A."/>
            <person name="Andreopoulos B."/>
            <person name="Baker S."/>
            <person name="Barry K."/>
            <person name="Bills G."/>
            <person name="Bluhm B."/>
            <person name="Cannon C."/>
            <person name="Castanera R."/>
            <person name="Culley D."/>
            <person name="Daum C."/>
            <person name="Ezra D."/>
            <person name="Gonzalez J."/>
            <person name="Henrissat B."/>
            <person name="Kuo A."/>
            <person name="Liang C."/>
            <person name="Lipzen A."/>
            <person name="Lutzoni F."/>
            <person name="Magnuson J."/>
            <person name="Mondo S."/>
            <person name="Nolan M."/>
            <person name="Ohm R."/>
            <person name="Pangilinan J."/>
            <person name="Park H.-J."/>
            <person name="Ramirez L."/>
            <person name="Alfaro M."/>
            <person name="Sun H."/>
            <person name="Tritt A."/>
            <person name="Yoshinaga Y."/>
            <person name="Zwiers L.-H."/>
            <person name="Turgeon B."/>
            <person name="Goodwin S."/>
            <person name="Spatafora J."/>
            <person name="Crous P."/>
            <person name="Grigoriev I."/>
        </authorList>
    </citation>
    <scope>NUCLEOTIDE SEQUENCE</scope>
    <source>
        <strain evidence="4">CBS 123094</strain>
    </source>
</reference>
<feature type="region of interest" description="Disordered" evidence="2">
    <location>
        <begin position="75"/>
        <end position="94"/>
    </location>
</feature>
<dbReference type="PANTHER" id="PTHR47431">
    <property type="entry name" value="ZN(II)2CYS6 TRANSCRIPTION FACTOR (EUROFUNG)-RELATED"/>
    <property type="match status" value="1"/>
</dbReference>
<accession>A0A6A5WXV9</accession>